<dbReference type="RefSeq" id="WP_315879935.1">
    <property type="nucleotide sequence ID" value="NZ_JAWCTQ010000033.1"/>
</dbReference>
<evidence type="ECO:0000256" key="1">
    <source>
        <dbReference type="SAM" id="MobiDB-lite"/>
    </source>
</evidence>
<keyword evidence="3" id="KW-1185">Reference proteome</keyword>
<sequence length="94" mass="10120">MLFRHPLRGEGGLLRAREGAGEGALRDLDGVGISSTVVSSYFLAVKNSHEARSRVARVRRSFRSRRPAAGPDAADHPAVTSCPRFPPFTNSASM</sequence>
<proteinExistence type="predicted"/>
<name>A0ABU3QQ40_9ACTN</name>
<comment type="caution">
    <text evidence="2">The sequence shown here is derived from an EMBL/GenBank/DDBJ whole genome shotgun (WGS) entry which is preliminary data.</text>
</comment>
<accession>A0ABU3QQ40</accession>
<feature type="region of interest" description="Disordered" evidence="1">
    <location>
        <begin position="62"/>
        <end position="94"/>
    </location>
</feature>
<protein>
    <submittedName>
        <fullName evidence="2">Uncharacterized protein</fullName>
    </submittedName>
</protein>
<reference evidence="2 3" key="1">
    <citation type="submission" date="2023-09" db="EMBL/GenBank/DDBJ databases">
        <title>Streptomyces sp. nov.: A antagonism against Alternaria gaisen Producing Streptochlin, Isolated from Tamarix root soil.</title>
        <authorList>
            <person name="Chen Y."/>
        </authorList>
    </citation>
    <scope>NUCLEOTIDE SEQUENCE [LARGE SCALE GENOMIC DNA]</scope>
    <source>
        <strain evidence="2 3">TRM76323</strain>
    </source>
</reference>
<dbReference type="EMBL" id="JAWCTQ010000033">
    <property type="protein sequence ID" value="MDT9684886.1"/>
    <property type="molecule type" value="Genomic_DNA"/>
</dbReference>
<evidence type="ECO:0000313" key="3">
    <source>
        <dbReference type="Proteomes" id="UP001250181"/>
    </source>
</evidence>
<evidence type="ECO:0000313" key="2">
    <source>
        <dbReference type="EMBL" id="MDT9684886.1"/>
    </source>
</evidence>
<organism evidence="2 3">
    <name type="scientific">Streptomyces tamarix</name>
    <dbReference type="NCBI Taxonomy" id="3078565"/>
    <lineage>
        <taxon>Bacteria</taxon>
        <taxon>Bacillati</taxon>
        <taxon>Actinomycetota</taxon>
        <taxon>Actinomycetes</taxon>
        <taxon>Kitasatosporales</taxon>
        <taxon>Streptomycetaceae</taxon>
        <taxon>Streptomyces</taxon>
    </lineage>
</organism>
<gene>
    <name evidence="2" type="ORF">RND61_22905</name>
</gene>
<feature type="compositionally biased region" description="Low complexity" evidence="1">
    <location>
        <begin position="67"/>
        <end position="78"/>
    </location>
</feature>
<dbReference type="Proteomes" id="UP001250181">
    <property type="component" value="Unassembled WGS sequence"/>
</dbReference>